<evidence type="ECO:0008006" key="4">
    <source>
        <dbReference type="Google" id="ProtNLM"/>
    </source>
</evidence>
<name>A0A1M4TV87_9BACT</name>
<evidence type="ECO:0000313" key="2">
    <source>
        <dbReference type="EMBL" id="SHE48325.1"/>
    </source>
</evidence>
<proteinExistence type="inferred from homology"/>
<gene>
    <name evidence="2" type="ORF">SAMN05444362_101428</name>
</gene>
<dbReference type="InterPro" id="IPR038078">
    <property type="entry name" value="PhoU-like_sf"/>
</dbReference>
<dbReference type="PANTHER" id="PTHR37298:SF1">
    <property type="entry name" value="UPF0111 PROTEIN YKAA"/>
    <property type="match status" value="1"/>
</dbReference>
<dbReference type="Proteomes" id="UP000184480">
    <property type="component" value="Unassembled WGS sequence"/>
</dbReference>
<reference evidence="3" key="1">
    <citation type="submission" date="2016-11" db="EMBL/GenBank/DDBJ databases">
        <authorList>
            <person name="Varghese N."/>
            <person name="Submissions S."/>
        </authorList>
    </citation>
    <scope>NUCLEOTIDE SEQUENCE [LARGE SCALE GENOMIC DNA]</scope>
    <source>
        <strain evidence="3">DSM 27370</strain>
    </source>
</reference>
<sequence>MKNNFFDRFVPKENKFFPLLSQMADVILSASELIIACVQAKNHAEAVELYKKVKDQERRGDKLQAKIFEELNNTFITPFDREDINALSSRMDDVVDHINSCAKRIMLYSPKVMPESARLLAQLVRESGECLTKAIDELDVLKKTPARVTEYCEKLHEIESKADDVYEHFLIDLFENEKDAIEVIKLKDILHELEKATDTQEAVGKIIKTIIIKYS</sequence>
<dbReference type="PANTHER" id="PTHR37298">
    <property type="entry name" value="UPF0111 PROTEIN YKAA"/>
    <property type="match status" value="1"/>
</dbReference>
<dbReference type="InterPro" id="IPR052912">
    <property type="entry name" value="UPF0111_domain"/>
</dbReference>
<dbReference type="EMBL" id="FQUC01000001">
    <property type="protein sequence ID" value="SHE48325.1"/>
    <property type="molecule type" value="Genomic_DNA"/>
</dbReference>
<comment type="similarity">
    <text evidence="1">Belongs to the UPF0111 family.</text>
</comment>
<dbReference type="RefSeq" id="WP_062175510.1">
    <property type="nucleotide sequence ID" value="NZ_BBXL01000001.1"/>
</dbReference>
<accession>A0A1M4TV87</accession>
<dbReference type="AlphaFoldDB" id="A0A1M4TV87"/>
<dbReference type="InterPro" id="IPR018445">
    <property type="entry name" value="Put_Phosphate_transp_reg"/>
</dbReference>
<keyword evidence="3" id="KW-1185">Reference proteome</keyword>
<dbReference type="SUPFAM" id="SSF109755">
    <property type="entry name" value="PhoU-like"/>
    <property type="match status" value="1"/>
</dbReference>
<dbReference type="Pfam" id="PF01865">
    <property type="entry name" value="PhoU_div"/>
    <property type="match status" value="1"/>
</dbReference>
<evidence type="ECO:0000256" key="1">
    <source>
        <dbReference type="ARBA" id="ARBA00008591"/>
    </source>
</evidence>
<protein>
    <recommendedName>
        <fullName evidence="4">Phosphate transport regulator</fullName>
    </recommendedName>
</protein>
<dbReference type="STRING" id="1346286.SAMN05444362_101428"/>
<organism evidence="2 3">
    <name type="scientific">Dysgonomonas macrotermitis</name>
    <dbReference type="NCBI Taxonomy" id="1346286"/>
    <lineage>
        <taxon>Bacteria</taxon>
        <taxon>Pseudomonadati</taxon>
        <taxon>Bacteroidota</taxon>
        <taxon>Bacteroidia</taxon>
        <taxon>Bacteroidales</taxon>
        <taxon>Dysgonomonadaceae</taxon>
        <taxon>Dysgonomonas</taxon>
    </lineage>
</organism>
<evidence type="ECO:0000313" key="3">
    <source>
        <dbReference type="Proteomes" id="UP000184480"/>
    </source>
</evidence>
<dbReference type="Gene3D" id="1.20.58.220">
    <property type="entry name" value="Phosphate transport system protein phou homolog 2, domain 2"/>
    <property type="match status" value="1"/>
</dbReference>
<dbReference type="OrthoDB" id="9797568at2"/>